<dbReference type="RefSeq" id="WP_344964331.1">
    <property type="nucleotide sequence ID" value="NZ_BAAAXZ010000129.1"/>
</dbReference>
<proteinExistence type="predicted"/>
<feature type="region of interest" description="Disordered" evidence="1">
    <location>
        <begin position="1"/>
        <end position="32"/>
    </location>
</feature>
<dbReference type="InterPro" id="IPR053137">
    <property type="entry name" value="NLR-like"/>
</dbReference>
<dbReference type="Pfam" id="PF13424">
    <property type="entry name" value="TPR_12"/>
    <property type="match status" value="1"/>
</dbReference>
<organism evidence="2 3">
    <name type="scientific">Streptomyces thioluteus</name>
    <dbReference type="NCBI Taxonomy" id="66431"/>
    <lineage>
        <taxon>Bacteria</taxon>
        <taxon>Bacillati</taxon>
        <taxon>Actinomycetota</taxon>
        <taxon>Actinomycetes</taxon>
        <taxon>Kitasatosporales</taxon>
        <taxon>Streptomycetaceae</taxon>
        <taxon>Streptomyces</taxon>
    </lineage>
</organism>
<dbReference type="SUPFAM" id="SSF48452">
    <property type="entry name" value="TPR-like"/>
    <property type="match status" value="1"/>
</dbReference>
<dbReference type="InterPro" id="IPR011990">
    <property type="entry name" value="TPR-like_helical_dom_sf"/>
</dbReference>
<comment type="caution">
    <text evidence="2">The sequence shown here is derived from an EMBL/GenBank/DDBJ whole genome shotgun (WGS) entry which is preliminary data.</text>
</comment>
<dbReference type="Gene3D" id="1.25.40.10">
    <property type="entry name" value="Tetratricopeptide repeat domain"/>
    <property type="match status" value="1"/>
</dbReference>
<name>A0ABP6JMP4_STRTU</name>
<evidence type="ECO:0000313" key="2">
    <source>
        <dbReference type="EMBL" id="GAA2935657.1"/>
    </source>
</evidence>
<accession>A0ABP6JMP4</accession>
<dbReference type="EMBL" id="BAAAXZ010000129">
    <property type="protein sequence ID" value="GAA2935657.1"/>
    <property type="molecule type" value="Genomic_DNA"/>
</dbReference>
<gene>
    <name evidence="2" type="ORF">GCM10020221_34290</name>
</gene>
<evidence type="ECO:0008006" key="4">
    <source>
        <dbReference type="Google" id="ProtNLM"/>
    </source>
</evidence>
<dbReference type="Pfam" id="PF13374">
    <property type="entry name" value="TPR_10"/>
    <property type="match status" value="1"/>
</dbReference>
<dbReference type="PANTHER" id="PTHR46082:SF6">
    <property type="entry name" value="AAA+ ATPASE DOMAIN-CONTAINING PROTEIN-RELATED"/>
    <property type="match status" value="1"/>
</dbReference>
<evidence type="ECO:0000313" key="3">
    <source>
        <dbReference type="Proteomes" id="UP001501102"/>
    </source>
</evidence>
<feature type="compositionally biased region" description="Basic and acidic residues" evidence="1">
    <location>
        <begin position="1"/>
        <end position="17"/>
    </location>
</feature>
<evidence type="ECO:0000256" key="1">
    <source>
        <dbReference type="SAM" id="MobiDB-lite"/>
    </source>
</evidence>
<dbReference type="PANTHER" id="PTHR46082">
    <property type="entry name" value="ATP/GTP-BINDING PROTEIN-RELATED"/>
    <property type="match status" value="1"/>
</dbReference>
<protein>
    <recommendedName>
        <fullName evidence="4">Tetratricopeptide repeat protein</fullName>
    </recommendedName>
</protein>
<dbReference type="Proteomes" id="UP001501102">
    <property type="component" value="Unassembled WGS sequence"/>
</dbReference>
<reference evidence="3" key="1">
    <citation type="journal article" date="2019" name="Int. J. Syst. Evol. Microbiol.">
        <title>The Global Catalogue of Microorganisms (GCM) 10K type strain sequencing project: providing services to taxonomists for standard genome sequencing and annotation.</title>
        <authorList>
            <consortium name="The Broad Institute Genomics Platform"/>
            <consortium name="The Broad Institute Genome Sequencing Center for Infectious Disease"/>
            <person name="Wu L."/>
            <person name="Ma J."/>
        </authorList>
    </citation>
    <scope>NUCLEOTIDE SEQUENCE [LARGE SCALE GENOMIC DNA]</scope>
    <source>
        <strain evidence="3">JCM 4087</strain>
    </source>
</reference>
<keyword evidence="3" id="KW-1185">Reference proteome</keyword>
<sequence length="196" mass="20982">MGDLERATELYEEDGRRPRTGAGPGPPGHLDLPRSDLALIYRDAGDGERALPLAEAVLADRRRVLSTDHPDLLTSLNNLAGCYGAVGAADKAIALYEEVLRDRTRVLGPDNPDTLTARNNLACALAEAGDLDTAIPLLHTVLQDRVHVLGRDHPHAITSRGTLGGAHRRAATSTARSRTTGRALADADVYWARITS</sequence>